<dbReference type="Pfam" id="PF00512">
    <property type="entry name" value="HisKA"/>
    <property type="match status" value="1"/>
</dbReference>
<dbReference type="Pfam" id="PF02518">
    <property type="entry name" value="HATPase_c"/>
    <property type="match status" value="1"/>
</dbReference>
<sequence>MSAHTASLQTSVNGSIHHHAFVADEMMELMEHFPKDAPSATQTGSLAADVSVDALRHKNEVLAIVAHELRGPLSSLRLAAYLTRKTLPGRSDIQPMLDVIDRQIVGIARLADDLTDAVHVDHDTLRLMRVPVDVADILIDPLEAAAAAAAVRSQTFTTRVPRGTLRLECDPVRLSQAIGNMLRNAVKFTPAGGAIELDVLTEGVDLVISVRDNGPGISALLLPRIFDLFVQSNRTIGACAGGLGIGLAVVKAIAMAHGGTVSAASSGPGTGSEFTLRLPIVVQHDTACSNA</sequence>
<dbReference type="PANTHER" id="PTHR43547:SF2">
    <property type="entry name" value="HYBRID SIGNAL TRANSDUCTION HISTIDINE KINASE C"/>
    <property type="match status" value="1"/>
</dbReference>
<dbReference type="PROSITE" id="PS50109">
    <property type="entry name" value="HIS_KIN"/>
    <property type="match status" value="1"/>
</dbReference>
<dbReference type="PRINTS" id="PR00344">
    <property type="entry name" value="BCTRLSENSOR"/>
</dbReference>
<evidence type="ECO:0000256" key="3">
    <source>
        <dbReference type="ARBA" id="ARBA00022553"/>
    </source>
</evidence>
<name>A0A1I3Q755_9BURK</name>
<dbReference type="SMART" id="SM00387">
    <property type="entry name" value="HATPase_c"/>
    <property type="match status" value="1"/>
</dbReference>
<dbReference type="InterPro" id="IPR003661">
    <property type="entry name" value="HisK_dim/P_dom"/>
</dbReference>
<evidence type="ECO:0000259" key="4">
    <source>
        <dbReference type="PROSITE" id="PS50109"/>
    </source>
</evidence>
<organism evidence="5 6">
    <name type="scientific">Paraburkholderia megapolitana</name>
    <dbReference type="NCBI Taxonomy" id="420953"/>
    <lineage>
        <taxon>Bacteria</taxon>
        <taxon>Pseudomonadati</taxon>
        <taxon>Pseudomonadota</taxon>
        <taxon>Betaproteobacteria</taxon>
        <taxon>Burkholderiales</taxon>
        <taxon>Burkholderiaceae</taxon>
        <taxon>Paraburkholderia</taxon>
    </lineage>
</organism>
<gene>
    <name evidence="5" type="ORF">SAMN05192543_106215</name>
</gene>
<dbReference type="SUPFAM" id="SSF55874">
    <property type="entry name" value="ATPase domain of HSP90 chaperone/DNA topoisomerase II/histidine kinase"/>
    <property type="match status" value="1"/>
</dbReference>
<dbReference type="InterPro" id="IPR036890">
    <property type="entry name" value="HATPase_C_sf"/>
</dbReference>
<dbReference type="EMBL" id="FOQU01000006">
    <property type="protein sequence ID" value="SFJ28946.1"/>
    <property type="molecule type" value="Genomic_DNA"/>
</dbReference>
<dbReference type="AlphaFoldDB" id="A0A1I3Q755"/>
<keyword evidence="6" id="KW-1185">Reference proteome</keyword>
<dbReference type="SUPFAM" id="SSF47384">
    <property type="entry name" value="Homodimeric domain of signal transducing histidine kinase"/>
    <property type="match status" value="1"/>
</dbReference>
<dbReference type="EC" id="2.7.13.3" evidence="2"/>
<dbReference type="CDD" id="cd00082">
    <property type="entry name" value="HisKA"/>
    <property type="match status" value="1"/>
</dbReference>
<evidence type="ECO:0000256" key="1">
    <source>
        <dbReference type="ARBA" id="ARBA00000085"/>
    </source>
</evidence>
<dbReference type="STRING" id="420953.SAMN05192543_106215"/>
<dbReference type="PANTHER" id="PTHR43547">
    <property type="entry name" value="TWO-COMPONENT HISTIDINE KINASE"/>
    <property type="match status" value="1"/>
</dbReference>
<dbReference type="Gene3D" id="1.10.287.130">
    <property type="match status" value="1"/>
</dbReference>
<dbReference type="CDD" id="cd00075">
    <property type="entry name" value="HATPase"/>
    <property type="match status" value="1"/>
</dbReference>
<dbReference type="RefSeq" id="WP_170275688.1">
    <property type="nucleotide sequence ID" value="NZ_CP041743.1"/>
</dbReference>
<keyword evidence="3" id="KW-0597">Phosphoprotein</keyword>
<proteinExistence type="predicted"/>
<evidence type="ECO:0000313" key="5">
    <source>
        <dbReference type="EMBL" id="SFJ28946.1"/>
    </source>
</evidence>
<feature type="domain" description="Histidine kinase" evidence="4">
    <location>
        <begin position="64"/>
        <end position="282"/>
    </location>
</feature>
<evidence type="ECO:0000256" key="2">
    <source>
        <dbReference type="ARBA" id="ARBA00012438"/>
    </source>
</evidence>
<comment type="catalytic activity">
    <reaction evidence="1">
        <text>ATP + protein L-histidine = ADP + protein N-phospho-L-histidine.</text>
        <dbReference type="EC" id="2.7.13.3"/>
    </reaction>
</comment>
<dbReference type="Proteomes" id="UP000199548">
    <property type="component" value="Unassembled WGS sequence"/>
</dbReference>
<dbReference type="InterPro" id="IPR003594">
    <property type="entry name" value="HATPase_dom"/>
</dbReference>
<dbReference type="Gene3D" id="3.30.565.10">
    <property type="entry name" value="Histidine kinase-like ATPase, C-terminal domain"/>
    <property type="match status" value="1"/>
</dbReference>
<dbReference type="InterPro" id="IPR004358">
    <property type="entry name" value="Sig_transdc_His_kin-like_C"/>
</dbReference>
<dbReference type="InterPro" id="IPR005467">
    <property type="entry name" value="His_kinase_dom"/>
</dbReference>
<dbReference type="InterPro" id="IPR036097">
    <property type="entry name" value="HisK_dim/P_sf"/>
</dbReference>
<accession>A0A1I3Q755</accession>
<dbReference type="GO" id="GO:0000155">
    <property type="term" value="F:phosphorelay sensor kinase activity"/>
    <property type="evidence" value="ECO:0007669"/>
    <property type="project" value="InterPro"/>
</dbReference>
<evidence type="ECO:0000313" key="6">
    <source>
        <dbReference type="Proteomes" id="UP000199548"/>
    </source>
</evidence>
<protein>
    <recommendedName>
        <fullName evidence="2">histidine kinase</fullName>
        <ecNumber evidence="2">2.7.13.3</ecNumber>
    </recommendedName>
</protein>
<reference evidence="5 6" key="1">
    <citation type="submission" date="2016-10" db="EMBL/GenBank/DDBJ databases">
        <authorList>
            <person name="de Groot N.N."/>
        </authorList>
    </citation>
    <scope>NUCLEOTIDE SEQUENCE [LARGE SCALE GENOMIC DNA]</scope>
    <source>
        <strain evidence="5 6">LMG 23650</strain>
    </source>
</reference>
<dbReference type="SMART" id="SM00388">
    <property type="entry name" value="HisKA"/>
    <property type="match status" value="1"/>
</dbReference>